<protein>
    <recommendedName>
        <fullName evidence="4">DUF4252 domain-containing protein</fullName>
    </recommendedName>
</protein>
<dbReference type="KEGG" id="orh:Ornrh_0052"/>
<dbReference type="RefSeq" id="WP_014789913.1">
    <property type="nucleotide sequence ID" value="NC_018016.1"/>
</dbReference>
<dbReference type="GeneID" id="71568331"/>
<evidence type="ECO:0008006" key="4">
    <source>
        <dbReference type="Google" id="ProtNLM"/>
    </source>
</evidence>
<name>I3ZX49_ORNRL</name>
<proteinExistence type="predicted"/>
<evidence type="ECO:0000256" key="1">
    <source>
        <dbReference type="SAM" id="SignalP"/>
    </source>
</evidence>
<organism evidence="2 3">
    <name type="scientific">Ornithobacterium rhinotracheale (strain ATCC 51463 / DSM 15997 / CCUG 23171 / CIP 104009 / LMG 9086)</name>
    <dbReference type="NCBI Taxonomy" id="867902"/>
    <lineage>
        <taxon>Bacteria</taxon>
        <taxon>Pseudomonadati</taxon>
        <taxon>Bacteroidota</taxon>
        <taxon>Flavobacteriia</taxon>
        <taxon>Flavobacteriales</taxon>
        <taxon>Weeksellaceae</taxon>
        <taxon>Ornithobacterium</taxon>
    </lineage>
</organism>
<evidence type="ECO:0000313" key="2">
    <source>
        <dbReference type="EMBL" id="AFL96283.1"/>
    </source>
</evidence>
<dbReference type="EMBL" id="CP003283">
    <property type="protein sequence ID" value="AFL96283.1"/>
    <property type="molecule type" value="Genomic_DNA"/>
</dbReference>
<keyword evidence="3" id="KW-1185">Reference proteome</keyword>
<reference evidence="2 3" key="1">
    <citation type="submission" date="2012-06" db="EMBL/GenBank/DDBJ databases">
        <title>The complete genome of Ornithobacterium rhinotracheale DSM 15997.</title>
        <authorList>
            <consortium name="US DOE Joint Genome Institute (JGI-PGF)"/>
            <person name="Lucas S."/>
            <person name="Copeland A."/>
            <person name="Lapidus A."/>
            <person name="Goodwin L."/>
            <person name="Pitluck S."/>
            <person name="Peters L."/>
            <person name="Mikhailova N."/>
            <person name="Teshima H."/>
            <person name="Kyrpides N."/>
            <person name="Mavromatis K."/>
            <person name="Pagani I."/>
            <person name="Ivanova N."/>
            <person name="Ovchinnikova G."/>
            <person name="Zeytun A."/>
            <person name="Detter J.C."/>
            <person name="Han C."/>
            <person name="Land M."/>
            <person name="Hauser L."/>
            <person name="Markowitz V."/>
            <person name="Cheng J.-F."/>
            <person name="Hugenholtz P."/>
            <person name="Woyke T."/>
            <person name="Wu D."/>
            <person name="Lang E."/>
            <person name="Kopitz M."/>
            <person name="Brambilla E."/>
            <person name="Klenk H.-P."/>
            <person name="Eisen J.A."/>
        </authorList>
    </citation>
    <scope>NUCLEOTIDE SEQUENCE [LARGE SCALE GENOMIC DNA]</scope>
    <source>
        <strain evidence="3">ATCC 51463 / DSM 15997 / CCUG 23171 / LMG 9086</strain>
    </source>
</reference>
<dbReference type="eggNOG" id="ENOG502ZM2T">
    <property type="taxonomic scope" value="Bacteria"/>
</dbReference>
<feature type="signal peptide" evidence="1">
    <location>
        <begin position="1"/>
        <end position="18"/>
    </location>
</feature>
<gene>
    <name evidence="2" type="ordered locus">Ornrh_0052</name>
</gene>
<sequence length="180" mass="20580">MKKVFLTLSFLAMSLTFAQVTPEFDKRLKDNQLTFDYPKSFENVPVIENAQMPYDFAIKMPNKDFEVRYRIVQALEGKNITAKDIDAYTLIAASNIGGVNKANRIMTLSSNDVKNEFNADFGSVTITEVKGDFTKNKYKYCYLVTLAKDKVATVYIMYLGNNVQEFRSLMDPIINSLKFK</sequence>
<feature type="chain" id="PRO_5003684490" description="DUF4252 domain-containing protein" evidence="1">
    <location>
        <begin position="19"/>
        <end position="180"/>
    </location>
</feature>
<dbReference type="STRING" id="867902.Ornrh_0052"/>
<dbReference type="HOGENOM" id="CLU_1494819_0_0_10"/>
<accession>I3ZX49</accession>
<dbReference type="Proteomes" id="UP000006051">
    <property type="component" value="Chromosome"/>
</dbReference>
<keyword evidence="1" id="KW-0732">Signal</keyword>
<evidence type="ECO:0000313" key="3">
    <source>
        <dbReference type="Proteomes" id="UP000006051"/>
    </source>
</evidence>
<dbReference type="GeneID" id="97256834"/>
<dbReference type="AlphaFoldDB" id="I3ZX49"/>